<keyword evidence="2" id="KW-1185">Reference proteome</keyword>
<protein>
    <submittedName>
        <fullName evidence="1">Uncharacterized protein</fullName>
    </submittedName>
</protein>
<dbReference type="AlphaFoldDB" id="A0A0S3EVQ7"/>
<evidence type="ECO:0000313" key="2">
    <source>
        <dbReference type="Proteomes" id="UP000056968"/>
    </source>
</evidence>
<proteinExistence type="predicted"/>
<name>A0A0S3EVQ7_9SPHN</name>
<dbReference type="Proteomes" id="UP000056968">
    <property type="component" value="Chromosome"/>
</dbReference>
<sequence>MQLYFGQRRLLTPGRALRDVQISGYRSAQKLGFPVWNDRNHAIRITRLIDLLSGRNFPSKDSNLRSKKSQGIDYGICRRKAQYDIEL</sequence>
<accession>A0A0S3EVQ7</accession>
<gene>
    <name evidence="1" type="ORF">ATN00_03485</name>
</gene>
<dbReference type="KEGG" id="sbd:ATN00_03485"/>
<organism evidence="1 2">
    <name type="scientific">Sphingobium baderi</name>
    <dbReference type="NCBI Taxonomy" id="1332080"/>
    <lineage>
        <taxon>Bacteria</taxon>
        <taxon>Pseudomonadati</taxon>
        <taxon>Pseudomonadota</taxon>
        <taxon>Alphaproteobacteria</taxon>
        <taxon>Sphingomonadales</taxon>
        <taxon>Sphingomonadaceae</taxon>
        <taxon>Sphingobium</taxon>
    </lineage>
</organism>
<dbReference type="EMBL" id="CP013264">
    <property type="protein sequence ID" value="ALR19507.1"/>
    <property type="molecule type" value="Genomic_DNA"/>
</dbReference>
<evidence type="ECO:0000313" key="1">
    <source>
        <dbReference type="EMBL" id="ALR19507.1"/>
    </source>
</evidence>
<reference evidence="1 2" key="1">
    <citation type="submission" date="2015-11" db="EMBL/GenBank/DDBJ databases">
        <title>A Two-component Flavoprotein Monooxygenase System MeaXY Responsible for para-Hydroxylation of 2-Methyl-6-ethylaniline and 2,6-Diethylaniline in Sphingobium baderi DE-13.</title>
        <authorList>
            <person name="Cheng M."/>
            <person name="Meng Q."/>
            <person name="Yang Y."/>
            <person name="Chu C."/>
            <person name="Yan X."/>
            <person name="He J."/>
            <person name="Li S."/>
        </authorList>
    </citation>
    <scope>NUCLEOTIDE SEQUENCE [LARGE SCALE GENOMIC DNA]</scope>
    <source>
        <strain evidence="1 2">DE-13</strain>
    </source>
</reference>
<dbReference type="STRING" id="1332080.ATN00_03485"/>